<dbReference type="Gene3D" id="1.10.150.20">
    <property type="entry name" value="5' to 3' exonuclease, C-terminal subdomain"/>
    <property type="match status" value="1"/>
</dbReference>
<dbReference type="Pfam" id="PF00476">
    <property type="entry name" value="DNA_pol_A"/>
    <property type="match status" value="1"/>
</dbReference>
<dbReference type="Proteomes" id="UP000191806">
    <property type="component" value="Plasmid pJM1A"/>
</dbReference>
<dbReference type="EMBL" id="CP016746">
    <property type="protein sequence ID" value="ARE27242.1"/>
    <property type="molecule type" value="Genomic_DNA"/>
</dbReference>
<name>A0A1V0PE23_LACLC</name>
<dbReference type="GO" id="GO:0003887">
    <property type="term" value="F:DNA-directed DNA polymerase activity"/>
    <property type="evidence" value="ECO:0007669"/>
    <property type="project" value="InterPro"/>
</dbReference>
<dbReference type="SUPFAM" id="SSF56672">
    <property type="entry name" value="DNA/RNA polymerases"/>
    <property type="match status" value="1"/>
</dbReference>
<accession>A0A1V0PE23</accession>
<gene>
    <name evidence="2" type="ORF">LLJM1_04495</name>
</gene>
<dbReference type="InterPro" id="IPR001098">
    <property type="entry name" value="DNA-dir_DNA_pol_A_palm_dom"/>
</dbReference>
<evidence type="ECO:0000313" key="2">
    <source>
        <dbReference type="EMBL" id="ARE27242.1"/>
    </source>
</evidence>
<dbReference type="Gene3D" id="3.30.70.370">
    <property type="match status" value="1"/>
</dbReference>
<evidence type="ECO:0000313" key="3">
    <source>
        <dbReference type="Proteomes" id="UP000191806"/>
    </source>
</evidence>
<dbReference type="SMART" id="SM00482">
    <property type="entry name" value="POLAc"/>
    <property type="match status" value="1"/>
</dbReference>
<reference evidence="2 3" key="1">
    <citation type="journal article" date="2017" name="BMC Genomics">
        <title>Comparative and functional genomics of the Lactococcus lactis taxon; insights into evolution and niche adaptation.</title>
        <authorList>
            <person name="Kelleher P."/>
            <person name="Bottacini F."/>
            <person name="Mahony J."/>
            <person name="Kilcawley K.N."/>
            <person name="van Sinderen D."/>
        </authorList>
    </citation>
    <scope>NUCLEOTIDE SEQUENCE [LARGE SCALE GENOMIC DNA]</scope>
    <source>
        <strain evidence="2 3">JM1</strain>
        <plasmid evidence="3">pmpjm1</plasmid>
    </source>
</reference>
<dbReference type="GO" id="GO:0003677">
    <property type="term" value="F:DNA binding"/>
    <property type="evidence" value="ECO:0007669"/>
    <property type="project" value="InterPro"/>
</dbReference>
<dbReference type="InterPro" id="IPR043502">
    <property type="entry name" value="DNA/RNA_pol_sf"/>
</dbReference>
<feature type="domain" description="DNA-directed DNA polymerase family A palm" evidence="1">
    <location>
        <begin position="186"/>
        <end position="390"/>
    </location>
</feature>
<dbReference type="RefSeq" id="WP_063280826.1">
    <property type="nucleotide sequence ID" value="NZ_CP016746.2"/>
</dbReference>
<evidence type="ECO:0000259" key="1">
    <source>
        <dbReference type="SMART" id="SM00482"/>
    </source>
</evidence>
<geneLocation type="plasmid" evidence="3">
    <name>pmpjm1</name>
</geneLocation>
<organism evidence="2 3">
    <name type="scientific">Lactococcus lactis subsp. cremoris</name>
    <name type="common">Streptococcus cremoris</name>
    <dbReference type="NCBI Taxonomy" id="1359"/>
    <lineage>
        <taxon>Bacteria</taxon>
        <taxon>Bacillati</taxon>
        <taxon>Bacillota</taxon>
        <taxon>Bacilli</taxon>
        <taxon>Lactobacillales</taxon>
        <taxon>Streptococcaceae</taxon>
        <taxon>Lactococcus</taxon>
    </lineage>
</organism>
<protein>
    <submittedName>
        <fullName evidence="2">DNA polymerase</fullName>
    </submittedName>
</protein>
<proteinExistence type="predicted"/>
<sequence>MKVEYKIGETLYILFETEKELQEYIINVNALELLYPLTSIEFYEKELNFKVTREQVNALFVEKNEELFKSLWSSINQQEHVVRTIDLYIQKQQLPINQSLLDVFKRLDAGTYKNISSFQFPLKLHGAKTGRWTYNTSSSINLHNLPKMTDVDDVSEKVAIINELNDPDQSIPMLDLTLENMKSAKRALIQAHKGKTLIIADWSNIEIVIFSYLLQEQQILNAIQMPNFDIYRIFPVERKFGKQILISYMYGIKLNSLIKKLSGQIDQQTVINCYNMCESLFTNRKRALYHLNLLLNDSIKELNINNCVILKKYEHCLEITFTTHKKKIYFTNDELKNYYPEKLLQNIIQAIAREKLCDALICSIPYLINKEISILFHVHDEIIFEVDADINKKNRSKEIIHDIMSKSFNLTVYDDSNPTIVPVFRYKMKENTFYI</sequence>
<dbReference type="GO" id="GO:0006260">
    <property type="term" value="P:DNA replication"/>
    <property type="evidence" value="ECO:0007669"/>
    <property type="project" value="InterPro"/>
</dbReference>
<dbReference type="AlphaFoldDB" id="A0A1V0PE23"/>
<keyword evidence="2" id="KW-0614">Plasmid</keyword>